<dbReference type="Pfam" id="PF05973">
    <property type="entry name" value="Gp49"/>
    <property type="match status" value="1"/>
</dbReference>
<dbReference type="Proteomes" id="UP000037046">
    <property type="component" value="Unassembled WGS sequence"/>
</dbReference>
<reference evidence="2" key="1">
    <citation type="submission" date="2015-07" db="EMBL/GenBank/DDBJ databases">
        <title>Draft Genome Sequence of Roseovarius tolerans EL-164, a producer of N-Acylated Alanine Methyl Esters (NAMEs).</title>
        <authorList>
            <person name="Voget S."/>
            <person name="Bruns H."/>
            <person name="Wagner-Doebler I."/>
            <person name="Schulz S."/>
            <person name="Daniel R."/>
        </authorList>
    </citation>
    <scope>NUCLEOTIDE SEQUENCE [LARGE SCALE GENOMIC DNA]</scope>
    <source>
        <strain evidence="2">EL-164</strain>
    </source>
</reference>
<protein>
    <recommendedName>
        <fullName evidence="3">Addiction module toxin RelE</fullName>
    </recommendedName>
</protein>
<organism evidence="1 2">
    <name type="scientific">Roseovarius tolerans</name>
    <dbReference type="NCBI Taxonomy" id="74031"/>
    <lineage>
        <taxon>Bacteria</taxon>
        <taxon>Pseudomonadati</taxon>
        <taxon>Pseudomonadota</taxon>
        <taxon>Alphaproteobacteria</taxon>
        <taxon>Rhodobacterales</taxon>
        <taxon>Roseobacteraceae</taxon>
        <taxon>Roseovarius</taxon>
    </lineage>
</organism>
<name>A0A0L6CR93_9RHOB</name>
<dbReference type="InterPro" id="IPR009241">
    <property type="entry name" value="HigB-like"/>
</dbReference>
<proteinExistence type="predicted"/>
<comment type="caution">
    <text evidence="1">The sequence shown here is derived from an EMBL/GenBank/DDBJ whole genome shotgun (WGS) entry which is preliminary data.</text>
</comment>
<evidence type="ECO:0000313" key="2">
    <source>
        <dbReference type="Proteomes" id="UP000037046"/>
    </source>
</evidence>
<keyword evidence="2" id="KW-1185">Reference proteome</keyword>
<dbReference type="InterPro" id="IPR035093">
    <property type="entry name" value="RelE/ParE_toxin_dom_sf"/>
</dbReference>
<dbReference type="AlphaFoldDB" id="A0A0L6CR93"/>
<dbReference type="PATRIC" id="fig|74031.6.peg.3491"/>
<dbReference type="Gene3D" id="3.30.2310.20">
    <property type="entry name" value="RelE-like"/>
    <property type="match status" value="1"/>
</dbReference>
<dbReference type="SUPFAM" id="SSF143011">
    <property type="entry name" value="RelE-like"/>
    <property type="match status" value="1"/>
</dbReference>
<evidence type="ECO:0000313" key="1">
    <source>
        <dbReference type="EMBL" id="KNX40033.1"/>
    </source>
</evidence>
<dbReference type="OrthoDB" id="330810at2"/>
<sequence>MPWTVSFSEEFEPEFDELPQDVQDAILARALLLEREGPSLGRPHADTLTGSKHANMKELRCNAADGVWRIAFAFDPDRQAILLIGGDKSGGSEKRFYKQLIARADERFERHLAKRKG</sequence>
<gene>
    <name evidence="1" type="ORF">ROTO_34090</name>
</gene>
<dbReference type="EMBL" id="LGVV01000074">
    <property type="protein sequence ID" value="KNX40033.1"/>
    <property type="molecule type" value="Genomic_DNA"/>
</dbReference>
<dbReference type="RefSeq" id="WP_050664241.1">
    <property type="nucleotide sequence ID" value="NZ_CP118494.1"/>
</dbReference>
<evidence type="ECO:0008006" key="3">
    <source>
        <dbReference type="Google" id="ProtNLM"/>
    </source>
</evidence>
<accession>A0A0L6CR93</accession>